<gene>
    <name evidence="1" type="ORF">BLAHAN_07112</name>
</gene>
<evidence type="ECO:0000313" key="1">
    <source>
        <dbReference type="EMBL" id="EEX20212.1"/>
    </source>
</evidence>
<keyword evidence="2" id="KW-1185">Reference proteome</keyword>
<reference evidence="1" key="1">
    <citation type="submission" date="2009-09" db="EMBL/GenBank/DDBJ databases">
        <authorList>
            <person name="Weinstock G."/>
            <person name="Sodergren E."/>
            <person name="Clifton S."/>
            <person name="Fulton L."/>
            <person name="Fulton B."/>
            <person name="Courtney L."/>
            <person name="Fronick C."/>
            <person name="Harrison M."/>
            <person name="Strong C."/>
            <person name="Farmer C."/>
            <person name="Delahaunty K."/>
            <person name="Markovic C."/>
            <person name="Hall O."/>
            <person name="Minx P."/>
            <person name="Tomlinson C."/>
            <person name="Mitreva M."/>
            <person name="Nelson J."/>
            <person name="Hou S."/>
            <person name="Wollam A."/>
            <person name="Pepin K.H."/>
            <person name="Johnson M."/>
            <person name="Bhonagiri V."/>
            <person name="Nash W.E."/>
            <person name="Warren W."/>
            <person name="Chinwalla A."/>
            <person name="Mardis E.R."/>
            <person name="Wilson R.K."/>
        </authorList>
    </citation>
    <scope>NUCLEOTIDE SEQUENCE [LARGE SCALE GENOMIC DNA]</scope>
    <source>
        <strain evidence="1">DSM 20583</strain>
    </source>
</reference>
<accession>C9LCF4</accession>
<protein>
    <submittedName>
        <fullName evidence="1">Uncharacterized protein</fullName>
    </submittedName>
</protein>
<organism evidence="1 2">
    <name type="scientific">Blautia hansenii DSM 20583</name>
    <dbReference type="NCBI Taxonomy" id="537007"/>
    <lineage>
        <taxon>Bacteria</taxon>
        <taxon>Bacillati</taxon>
        <taxon>Bacillota</taxon>
        <taxon>Clostridia</taxon>
        <taxon>Lachnospirales</taxon>
        <taxon>Lachnospiraceae</taxon>
        <taxon>Blautia</taxon>
    </lineage>
</organism>
<dbReference type="EMBL" id="ABYU02000051">
    <property type="protein sequence ID" value="EEX20212.1"/>
    <property type="molecule type" value="Genomic_DNA"/>
</dbReference>
<comment type="caution">
    <text evidence="1">The sequence shown here is derived from an EMBL/GenBank/DDBJ whole genome shotgun (WGS) entry which is preliminary data.</text>
</comment>
<dbReference type="AlphaFoldDB" id="C9LCF4"/>
<dbReference type="HOGENOM" id="CLU_3165174_0_0_9"/>
<proteinExistence type="predicted"/>
<dbReference type="Proteomes" id="UP000003755">
    <property type="component" value="Unassembled WGS sequence"/>
</dbReference>
<name>C9LCF4_BLAHA</name>
<sequence>MNRVLFVERSGELCIKDISIFLCVFRKYKNGWITPTVFVLYLQKLHI</sequence>
<evidence type="ECO:0000313" key="2">
    <source>
        <dbReference type="Proteomes" id="UP000003755"/>
    </source>
</evidence>